<keyword evidence="3" id="KW-0963">Cytoplasm</keyword>
<comment type="caution">
    <text evidence="18">The sequence shown here is derived from an EMBL/GenBank/DDBJ whole genome shotgun (WGS) entry which is preliminary data.</text>
</comment>
<comment type="catalytic activity">
    <reaction evidence="11">
        <text>L-lysyl-[protein] + S-adenosyl-L-methionine = N(6)-methyl-L-lysyl-[protein] + S-adenosyl-L-homocysteine + H(+)</text>
        <dbReference type="Rhea" id="RHEA:51736"/>
        <dbReference type="Rhea" id="RHEA-COMP:9752"/>
        <dbReference type="Rhea" id="RHEA-COMP:13053"/>
        <dbReference type="ChEBI" id="CHEBI:15378"/>
        <dbReference type="ChEBI" id="CHEBI:29969"/>
        <dbReference type="ChEBI" id="CHEBI:57856"/>
        <dbReference type="ChEBI" id="CHEBI:59789"/>
        <dbReference type="ChEBI" id="CHEBI:61929"/>
    </reaction>
</comment>
<dbReference type="CDD" id="cd10536">
    <property type="entry name" value="SET_SMYD4"/>
    <property type="match status" value="1"/>
</dbReference>
<keyword evidence="4" id="KW-0489">Methyltransferase</keyword>
<evidence type="ECO:0000256" key="15">
    <source>
        <dbReference type="PROSITE-ProRule" id="PRU00134"/>
    </source>
</evidence>
<dbReference type="InterPro" id="IPR011990">
    <property type="entry name" value="TPR-like_helical_dom_sf"/>
</dbReference>
<evidence type="ECO:0000256" key="4">
    <source>
        <dbReference type="ARBA" id="ARBA00022603"/>
    </source>
</evidence>
<dbReference type="PROSITE" id="PS50865">
    <property type="entry name" value="ZF_MYND_2"/>
    <property type="match status" value="1"/>
</dbReference>
<evidence type="ECO:0000256" key="9">
    <source>
        <dbReference type="ARBA" id="ARBA00022833"/>
    </source>
</evidence>
<evidence type="ECO:0000259" key="17">
    <source>
        <dbReference type="PROSITE" id="PS50865"/>
    </source>
</evidence>
<sequence length="782" mass="86765">MAQTSVPGNWQAELDALLKTNKDCGTLDDFKTSQTDAERVKFIFDLKLLSDIGWVSEYFTSLCRRARRKDPERAVHHKQEGNKLFVAKQDEEALLSYTRSVQFSHCESDSEKCQKGSDLALAYGNRSAVLFRLHNYEECLTDIDRALNAGFPKETRHKLLVRRSLCYARLGKEQDAIKVQEVIRAEIQTCDQKTADHLSKEVEKISAEIQSVTKSLKVTGPTSDIKKSPAKPVVSFGINDVLVQASSAVEMKTSPSQGRFLQARQSIKAGDTLIVERPFAGVLLPPHYTTHCLHCFGLLPGNPIGCKQCSGVLYCDEDCRGASWESYHQVECLYMDLLHSVGIAHLSLRVVLNAGLPFLVDFLKEKDRTGAQNAIPGVTKEGRYERNYLSVYDLMTHTADMTTDDLFQYSLTASILLGVLIHSGWFESSRSGNPTDSISRDTNLKMYLRGEPIHRQSAKDTPSLDMQQVFTVGGVLLRHVQQLVCNAHAITALQATQVSQEHLVETQSQVRVATAIYPTASLMNHSCDPTIISSFQKDVLIVKSVKDVPCGGEIFNCYGPHCKRMKRQERLSQLKSQYFFDCQCQACTCDEVGDGSIMKGLKCPKCGKAFPVSQQELVCPSCHVTVDMAAILSQLQTADTEFNEGVTLLSNGQHKKALARFKSCLKVRSKAMSAHNHDLGQTHDAIAQCLATTGCYPEASEHLKHSLAVTEAIFGPDGIETARELHKMAEVQIHAGRPTDALKSASRALDLAEKLYCHSDDWVQELLCLKTALTKIIAEEEL</sequence>
<evidence type="ECO:0000313" key="19">
    <source>
        <dbReference type="Proteomes" id="UP001374579"/>
    </source>
</evidence>
<dbReference type="GO" id="GO:0032259">
    <property type="term" value="P:methylation"/>
    <property type="evidence" value="ECO:0007669"/>
    <property type="project" value="UniProtKB-KW"/>
</dbReference>
<keyword evidence="7" id="KW-0479">Metal-binding</keyword>
<evidence type="ECO:0000256" key="13">
    <source>
        <dbReference type="ARBA" id="ARBA00093635"/>
    </source>
</evidence>
<keyword evidence="8 15" id="KW-0863">Zinc-finger</keyword>
<evidence type="ECO:0000256" key="5">
    <source>
        <dbReference type="ARBA" id="ARBA00022679"/>
    </source>
</evidence>
<dbReference type="Pfam" id="PF00856">
    <property type="entry name" value="SET"/>
    <property type="match status" value="1"/>
</dbReference>
<name>A0AAN9G871_9CAEN</name>
<dbReference type="Proteomes" id="UP001374579">
    <property type="component" value="Unassembled WGS sequence"/>
</dbReference>
<dbReference type="PROSITE" id="PS50280">
    <property type="entry name" value="SET"/>
    <property type="match status" value="1"/>
</dbReference>
<dbReference type="PANTHER" id="PTHR46165:SF2">
    <property type="entry name" value="SET AND MYND DOMAIN-CONTAINING PROTEIN 4"/>
    <property type="match status" value="1"/>
</dbReference>
<evidence type="ECO:0000313" key="18">
    <source>
        <dbReference type="EMBL" id="KAK7098507.1"/>
    </source>
</evidence>
<keyword evidence="9" id="KW-0862">Zinc</keyword>
<dbReference type="GO" id="GO:0005634">
    <property type="term" value="C:nucleus"/>
    <property type="evidence" value="ECO:0007669"/>
    <property type="project" value="UniProtKB-SubCell"/>
</dbReference>
<comment type="subcellular location">
    <subcellularLocation>
        <location evidence="2">Cytoplasm</location>
    </subcellularLocation>
    <subcellularLocation>
        <location evidence="1">Nucleus</location>
    </subcellularLocation>
</comment>
<dbReference type="GO" id="GO:0042826">
    <property type="term" value="F:histone deacetylase binding"/>
    <property type="evidence" value="ECO:0007669"/>
    <property type="project" value="TreeGrafter"/>
</dbReference>
<comment type="function">
    <text evidence="12">Protein-lysine N-methyltransferase. Monomethylates PRMT5, modulating its transcriptional activity. May also act as a histone methyltransferase. Plays a critical role in cardiac development. Acts as a key epigenetic regulator of gene expression during cardiac development via its dual activities as a methyltransferase and negative regulator of HDAC1.</text>
</comment>
<dbReference type="SMART" id="SM00028">
    <property type="entry name" value="TPR"/>
    <property type="match status" value="4"/>
</dbReference>
<dbReference type="GO" id="GO:0008168">
    <property type="term" value="F:methyltransferase activity"/>
    <property type="evidence" value="ECO:0007669"/>
    <property type="project" value="UniProtKB-KW"/>
</dbReference>
<dbReference type="SUPFAM" id="SSF144232">
    <property type="entry name" value="HIT/MYND zinc finger-like"/>
    <property type="match status" value="1"/>
</dbReference>
<keyword evidence="6" id="KW-0949">S-adenosyl-L-methionine</keyword>
<dbReference type="AlphaFoldDB" id="A0AAN9G871"/>
<evidence type="ECO:0000256" key="8">
    <source>
        <dbReference type="ARBA" id="ARBA00022771"/>
    </source>
</evidence>
<dbReference type="InterPro" id="IPR044421">
    <property type="entry name" value="SMYD4_SET"/>
</dbReference>
<evidence type="ECO:0000256" key="1">
    <source>
        <dbReference type="ARBA" id="ARBA00004123"/>
    </source>
</evidence>
<evidence type="ECO:0000256" key="14">
    <source>
        <dbReference type="ARBA" id="ARBA00093680"/>
    </source>
</evidence>
<evidence type="ECO:0000256" key="2">
    <source>
        <dbReference type="ARBA" id="ARBA00004496"/>
    </source>
</evidence>
<evidence type="ECO:0000256" key="12">
    <source>
        <dbReference type="ARBA" id="ARBA00093423"/>
    </source>
</evidence>
<feature type="domain" description="MYND-type" evidence="17">
    <location>
        <begin position="292"/>
        <end position="332"/>
    </location>
</feature>
<dbReference type="InterPro" id="IPR046341">
    <property type="entry name" value="SET_dom_sf"/>
</dbReference>
<dbReference type="Pfam" id="PF13424">
    <property type="entry name" value="TPR_12"/>
    <property type="match status" value="1"/>
</dbReference>
<evidence type="ECO:0000256" key="3">
    <source>
        <dbReference type="ARBA" id="ARBA00022490"/>
    </source>
</evidence>
<keyword evidence="10" id="KW-0539">Nucleus</keyword>
<dbReference type="SUPFAM" id="SSF48452">
    <property type="entry name" value="TPR-like"/>
    <property type="match status" value="1"/>
</dbReference>
<evidence type="ECO:0000256" key="11">
    <source>
        <dbReference type="ARBA" id="ARBA00048985"/>
    </source>
</evidence>
<dbReference type="GO" id="GO:0008270">
    <property type="term" value="F:zinc ion binding"/>
    <property type="evidence" value="ECO:0007669"/>
    <property type="project" value="UniProtKB-KW"/>
</dbReference>
<dbReference type="Pfam" id="PF01753">
    <property type="entry name" value="zf-MYND"/>
    <property type="match status" value="1"/>
</dbReference>
<dbReference type="InterPro" id="IPR002893">
    <property type="entry name" value="Znf_MYND"/>
</dbReference>
<keyword evidence="19" id="KW-1185">Reference proteome</keyword>
<dbReference type="Gene3D" id="1.25.40.10">
    <property type="entry name" value="Tetratricopeptide repeat domain"/>
    <property type="match status" value="2"/>
</dbReference>
<dbReference type="Gene3D" id="2.170.270.10">
    <property type="entry name" value="SET domain"/>
    <property type="match status" value="1"/>
</dbReference>
<accession>A0AAN9G871</accession>
<evidence type="ECO:0000256" key="10">
    <source>
        <dbReference type="ARBA" id="ARBA00023242"/>
    </source>
</evidence>
<dbReference type="GO" id="GO:0005737">
    <property type="term" value="C:cytoplasm"/>
    <property type="evidence" value="ECO:0007669"/>
    <property type="project" value="UniProtKB-SubCell"/>
</dbReference>
<proteinExistence type="predicted"/>
<dbReference type="SUPFAM" id="SSF82199">
    <property type="entry name" value="SET domain"/>
    <property type="match status" value="1"/>
</dbReference>
<dbReference type="InterPro" id="IPR019734">
    <property type="entry name" value="TPR_rpt"/>
</dbReference>
<reference evidence="18 19" key="1">
    <citation type="submission" date="2024-02" db="EMBL/GenBank/DDBJ databases">
        <title>Chromosome-scale genome assembly of the rough periwinkle Littorina saxatilis.</title>
        <authorList>
            <person name="De Jode A."/>
            <person name="Faria R."/>
            <person name="Formenti G."/>
            <person name="Sims Y."/>
            <person name="Smith T.P."/>
            <person name="Tracey A."/>
            <person name="Wood J.M.D."/>
            <person name="Zagrodzka Z.B."/>
            <person name="Johannesson K."/>
            <person name="Butlin R.K."/>
            <person name="Leder E.H."/>
        </authorList>
    </citation>
    <scope>NUCLEOTIDE SEQUENCE [LARGE SCALE GENOMIC DNA]</scope>
    <source>
        <strain evidence="18">Snail1</strain>
        <tissue evidence="18">Muscle</tissue>
    </source>
</reference>
<dbReference type="InterPro" id="IPR001214">
    <property type="entry name" value="SET_dom"/>
</dbReference>
<dbReference type="PANTHER" id="PTHR46165">
    <property type="entry name" value="SET AND MYND DOMAIN-CONTAINING PROTEIN 4"/>
    <property type="match status" value="1"/>
</dbReference>
<gene>
    <name evidence="18" type="ORF">V1264_002782</name>
</gene>
<protein>
    <recommendedName>
        <fullName evidence="13">Protein-lysine N-methyltransferase SMYD4</fullName>
    </recommendedName>
    <alternativeName>
        <fullName evidence="14">SET and MYND domain-containing protein 4</fullName>
    </alternativeName>
</protein>
<evidence type="ECO:0000256" key="6">
    <source>
        <dbReference type="ARBA" id="ARBA00022691"/>
    </source>
</evidence>
<feature type="domain" description="SET" evidence="16">
    <location>
        <begin position="247"/>
        <end position="559"/>
    </location>
</feature>
<evidence type="ECO:0000259" key="16">
    <source>
        <dbReference type="PROSITE" id="PS50280"/>
    </source>
</evidence>
<evidence type="ECO:0000256" key="7">
    <source>
        <dbReference type="ARBA" id="ARBA00022723"/>
    </source>
</evidence>
<keyword evidence="5" id="KW-0808">Transferase</keyword>
<dbReference type="EMBL" id="JBAMIC010000012">
    <property type="protein sequence ID" value="KAK7098507.1"/>
    <property type="molecule type" value="Genomic_DNA"/>
</dbReference>
<dbReference type="InterPro" id="IPR052097">
    <property type="entry name" value="SET-MYND_domain_protein"/>
</dbReference>
<organism evidence="18 19">
    <name type="scientific">Littorina saxatilis</name>
    <dbReference type="NCBI Taxonomy" id="31220"/>
    <lineage>
        <taxon>Eukaryota</taxon>
        <taxon>Metazoa</taxon>
        <taxon>Spiralia</taxon>
        <taxon>Lophotrochozoa</taxon>
        <taxon>Mollusca</taxon>
        <taxon>Gastropoda</taxon>
        <taxon>Caenogastropoda</taxon>
        <taxon>Littorinimorpha</taxon>
        <taxon>Littorinoidea</taxon>
        <taxon>Littorinidae</taxon>
        <taxon>Littorina</taxon>
    </lineage>
</organism>